<evidence type="ECO:0000256" key="1">
    <source>
        <dbReference type="SAM" id="MobiDB-lite"/>
    </source>
</evidence>
<evidence type="ECO:0000313" key="3">
    <source>
        <dbReference type="Proteomes" id="UP000053989"/>
    </source>
</evidence>
<feature type="region of interest" description="Disordered" evidence="1">
    <location>
        <begin position="318"/>
        <end position="342"/>
    </location>
</feature>
<dbReference type="HOGENOM" id="CLU_071881_0_0_1"/>
<name>A0A0C2ZFS2_9AGAM</name>
<dbReference type="InParanoid" id="A0A0C2ZFS2"/>
<reference evidence="3" key="2">
    <citation type="submission" date="2015-01" db="EMBL/GenBank/DDBJ databases">
        <title>Evolutionary Origins and Diversification of the Mycorrhizal Mutualists.</title>
        <authorList>
            <consortium name="DOE Joint Genome Institute"/>
            <consortium name="Mycorrhizal Genomics Consortium"/>
            <person name="Kohler A."/>
            <person name="Kuo A."/>
            <person name="Nagy L.G."/>
            <person name="Floudas D."/>
            <person name="Copeland A."/>
            <person name="Barry K.W."/>
            <person name="Cichocki N."/>
            <person name="Veneault-Fourrey C."/>
            <person name="LaButti K."/>
            <person name="Lindquist E.A."/>
            <person name="Lipzen A."/>
            <person name="Lundell T."/>
            <person name="Morin E."/>
            <person name="Murat C."/>
            <person name="Riley R."/>
            <person name="Ohm R."/>
            <person name="Sun H."/>
            <person name="Tunlid A."/>
            <person name="Henrissat B."/>
            <person name="Grigoriev I.V."/>
            <person name="Hibbett D.S."/>
            <person name="Martin F."/>
        </authorList>
    </citation>
    <scope>NUCLEOTIDE SEQUENCE [LARGE SCALE GENOMIC DNA]</scope>
    <source>
        <strain evidence="3">Foug A</strain>
    </source>
</reference>
<dbReference type="OrthoDB" id="3211402at2759"/>
<organism evidence="2 3">
    <name type="scientific">Scleroderma citrinum Foug A</name>
    <dbReference type="NCBI Taxonomy" id="1036808"/>
    <lineage>
        <taxon>Eukaryota</taxon>
        <taxon>Fungi</taxon>
        <taxon>Dikarya</taxon>
        <taxon>Basidiomycota</taxon>
        <taxon>Agaricomycotina</taxon>
        <taxon>Agaricomycetes</taxon>
        <taxon>Agaricomycetidae</taxon>
        <taxon>Boletales</taxon>
        <taxon>Sclerodermatineae</taxon>
        <taxon>Sclerodermataceae</taxon>
        <taxon>Scleroderma</taxon>
    </lineage>
</organism>
<sequence length="342" mass="38320">MSVKKLKTPLPEIPWSENNHARVWSLITKISKPANYKVLYGKKDKNENTSGESKASVYKRIGATVLPEFHIIDATATGDRIKSKLETLTKTYKHHAVKLRTTGTGVKEDGDNGSDCEEYCNFYIGVDGPDENTTDEAKNIWDQILKEFPFFSELHRIFVARPNVTPIAVTTGVGPHGKKTLHLQPLDPEPQAEFTDSQVSQFRTLHDALNHAQTQGSAGAVKGDTMDLSQGSLEPENFFLQTPANKRGPKPSSLSQESLAKAKECIQKAPKKHTIEDTLFDIQKSQEMNLKTREILLEEFKQGIWTAAEYHEQISLLSGNSDTRPSKKARQFSPDWDEDLDI</sequence>
<dbReference type="EMBL" id="KN822061">
    <property type="protein sequence ID" value="KIM60533.1"/>
    <property type="molecule type" value="Genomic_DNA"/>
</dbReference>
<keyword evidence="3" id="KW-1185">Reference proteome</keyword>
<protein>
    <submittedName>
        <fullName evidence="2">Uncharacterized protein</fullName>
    </submittedName>
</protein>
<evidence type="ECO:0000313" key="2">
    <source>
        <dbReference type="EMBL" id="KIM60533.1"/>
    </source>
</evidence>
<accession>A0A0C2ZFS2</accession>
<gene>
    <name evidence="2" type="ORF">SCLCIDRAFT_1216817</name>
</gene>
<proteinExistence type="predicted"/>
<dbReference type="AlphaFoldDB" id="A0A0C2ZFS2"/>
<reference evidence="2 3" key="1">
    <citation type="submission" date="2014-04" db="EMBL/GenBank/DDBJ databases">
        <authorList>
            <consortium name="DOE Joint Genome Institute"/>
            <person name="Kuo A."/>
            <person name="Kohler A."/>
            <person name="Nagy L.G."/>
            <person name="Floudas D."/>
            <person name="Copeland A."/>
            <person name="Barry K.W."/>
            <person name="Cichocki N."/>
            <person name="Veneault-Fourrey C."/>
            <person name="LaButti K."/>
            <person name="Lindquist E.A."/>
            <person name="Lipzen A."/>
            <person name="Lundell T."/>
            <person name="Morin E."/>
            <person name="Murat C."/>
            <person name="Sun H."/>
            <person name="Tunlid A."/>
            <person name="Henrissat B."/>
            <person name="Grigoriev I.V."/>
            <person name="Hibbett D.S."/>
            <person name="Martin F."/>
            <person name="Nordberg H.P."/>
            <person name="Cantor M.N."/>
            <person name="Hua S.X."/>
        </authorList>
    </citation>
    <scope>NUCLEOTIDE SEQUENCE [LARGE SCALE GENOMIC DNA]</scope>
    <source>
        <strain evidence="2 3">Foug A</strain>
    </source>
</reference>
<dbReference type="Proteomes" id="UP000053989">
    <property type="component" value="Unassembled WGS sequence"/>
</dbReference>